<evidence type="ECO:0000256" key="1">
    <source>
        <dbReference type="SAM" id="MobiDB-lite"/>
    </source>
</evidence>
<feature type="transmembrane region" description="Helical" evidence="2">
    <location>
        <begin position="79"/>
        <end position="97"/>
    </location>
</feature>
<sequence>MARRPQPMQRSTGTAAAPARSGASPRPAATAAENYSGALGVLVTLIGLMCFALPTFIVFFGGMVPSWVAFIVDDRRSPYRLNVIAACNLAGVVPYLALLWSQGHSLAYAMQLLSGVYAWATMFMGAVAGFAILWVGPHLAAIFYNMDAVKQRQSLDVMRRALIEEWGPDVLPPPEKRVPDKKPATATVGKGAGEQKATSPTEDAAVKEAR</sequence>
<keyword evidence="2" id="KW-1133">Transmembrane helix</keyword>
<reference evidence="3" key="1">
    <citation type="submission" date="2022-08" db="EMBL/GenBank/DDBJ databases">
        <authorList>
            <person name="Vandamme P."/>
            <person name="Hettiarachchi A."/>
            <person name="Peeters C."/>
            <person name="Cnockaert M."/>
            <person name="Carlier A."/>
        </authorList>
    </citation>
    <scope>NUCLEOTIDE SEQUENCE</scope>
    <source>
        <strain evidence="3">LMG 31809</strain>
    </source>
</reference>
<feature type="transmembrane region" description="Helical" evidence="2">
    <location>
        <begin position="41"/>
        <end position="72"/>
    </location>
</feature>
<comment type="caution">
    <text evidence="3">The sequence shown here is derived from an EMBL/GenBank/DDBJ whole genome shotgun (WGS) entry which is preliminary data.</text>
</comment>
<keyword evidence="2" id="KW-0812">Transmembrane</keyword>
<dbReference type="RefSeq" id="WP_274942701.1">
    <property type="nucleotide sequence ID" value="NZ_JANWOI010000001.1"/>
</dbReference>
<feature type="compositionally biased region" description="Basic and acidic residues" evidence="1">
    <location>
        <begin position="174"/>
        <end position="183"/>
    </location>
</feature>
<feature type="region of interest" description="Disordered" evidence="1">
    <location>
        <begin position="167"/>
        <end position="210"/>
    </location>
</feature>
<feature type="transmembrane region" description="Helical" evidence="2">
    <location>
        <begin position="117"/>
        <end position="144"/>
    </location>
</feature>
<feature type="region of interest" description="Disordered" evidence="1">
    <location>
        <begin position="1"/>
        <end position="25"/>
    </location>
</feature>
<dbReference type="Proteomes" id="UP001141619">
    <property type="component" value="Unassembled WGS sequence"/>
</dbReference>
<evidence type="ECO:0000313" key="3">
    <source>
        <dbReference type="EMBL" id="MDA5193001.1"/>
    </source>
</evidence>
<name>A0A9X3TWG0_9PROT</name>
<organism evidence="3 4">
    <name type="scientific">Govanella unica</name>
    <dbReference type="NCBI Taxonomy" id="2975056"/>
    <lineage>
        <taxon>Bacteria</taxon>
        <taxon>Pseudomonadati</taxon>
        <taxon>Pseudomonadota</taxon>
        <taxon>Alphaproteobacteria</taxon>
        <taxon>Emcibacterales</taxon>
        <taxon>Govanellaceae</taxon>
        <taxon>Govanella</taxon>
    </lineage>
</organism>
<keyword evidence="4" id="KW-1185">Reference proteome</keyword>
<evidence type="ECO:0000313" key="4">
    <source>
        <dbReference type="Proteomes" id="UP001141619"/>
    </source>
</evidence>
<reference evidence="3" key="2">
    <citation type="journal article" date="2023" name="Syst. Appl. Microbiol.">
        <title>Govania unica gen. nov., sp. nov., a rare biosphere bacterium that represents a novel family in the class Alphaproteobacteria.</title>
        <authorList>
            <person name="Vandamme P."/>
            <person name="Peeters C."/>
            <person name="Hettiarachchi A."/>
            <person name="Cnockaert M."/>
            <person name="Carlier A."/>
        </authorList>
    </citation>
    <scope>NUCLEOTIDE SEQUENCE</scope>
    <source>
        <strain evidence="3">LMG 31809</strain>
    </source>
</reference>
<accession>A0A9X3TWG0</accession>
<dbReference type="AlphaFoldDB" id="A0A9X3TWG0"/>
<dbReference type="EMBL" id="JANWOI010000001">
    <property type="protein sequence ID" value="MDA5193001.1"/>
    <property type="molecule type" value="Genomic_DNA"/>
</dbReference>
<protein>
    <submittedName>
        <fullName evidence="3">Uncharacterized protein</fullName>
    </submittedName>
</protein>
<keyword evidence="2" id="KW-0472">Membrane</keyword>
<evidence type="ECO:0000256" key="2">
    <source>
        <dbReference type="SAM" id="Phobius"/>
    </source>
</evidence>
<gene>
    <name evidence="3" type="ORF">NYP16_03390</name>
</gene>
<feature type="compositionally biased region" description="Low complexity" evidence="1">
    <location>
        <begin position="10"/>
        <end position="25"/>
    </location>
</feature>
<proteinExistence type="predicted"/>